<keyword evidence="6 7" id="KW-0472">Membrane</keyword>
<feature type="transmembrane region" description="Helical" evidence="7">
    <location>
        <begin position="452"/>
        <end position="475"/>
    </location>
</feature>
<dbReference type="Pfam" id="PF13440">
    <property type="entry name" value="Polysacc_synt_3"/>
    <property type="match status" value="1"/>
</dbReference>
<evidence type="ECO:0000256" key="4">
    <source>
        <dbReference type="ARBA" id="ARBA00022692"/>
    </source>
</evidence>
<reference evidence="8 9" key="1">
    <citation type="journal article" date="2016" name="Nat. Commun.">
        <title>Thousands of microbial genomes shed light on interconnected biogeochemical processes in an aquifer system.</title>
        <authorList>
            <person name="Anantharaman K."/>
            <person name="Brown C.T."/>
            <person name="Hug L.A."/>
            <person name="Sharon I."/>
            <person name="Castelle C.J."/>
            <person name="Probst A.J."/>
            <person name="Thomas B.C."/>
            <person name="Singh A."/>
            <person name="Wilkins M.J."/>
            <person name="Karaoz U."/>
            <person name="Brodie E.L."/>
            <person name="Williams K.H."/>
            <person name="Hubbard S.S."/>
            <person name="Banfield J.F."/>
        </authorList>
    </citation>
    <scope>NUCLEOTIDE SEQUENCE [LARGE SCALE GENOMIC DNA]</scope>
</reference>
<organism evidence="8 9">
    <name type="scientific">Candidatus Raymondbacteria bacterium RIFOXYD12_FULL_49_13</name>
    <dbReference type="NCBI Taxonomy" id="1817890"/>
    <lineage>
        <taxon>Bacteria</taxon>
        <taxon>Raymondiibacteriota</taxon>
    </lineage>
</organism>
<evidence type="ECO:0000256" key="3">
    <source>
        <dbReference type="ARBA" id="ARBA00022475"/>
    </source>
</evidence>
<proteinExistence type="inferred from homology"/>
<dbReference type="PANTHER" id="PTHR30250:SF10">
    <property type="entry name" value="LIPOPOLYSACCHARIDE BIOSYNTHESIS PROTEIN WZXC"/>
    <property type="match status" value="1"/>
</dbReference>
<dbReference type="Proteomes" id="UP000179243">
    <property type="component" value="Unassembled WGS sequence"/>
</dbReference>
<dbReference type="EMBL" id="MFYX01000105">
    <property type="protein sequence ID" value="OGK02597.1"/>
    <property type="molecule type" value="Genomic_DNA"/>
</dbReference>
<comment type="subcellular location">
    <subcellularLocation>
        <location evidence="1">Cell membrane</location>
        <topology evidence="1">Multi-pass membrane protein</topology>
    </subcellularLocation>
</comment>
<keyword evidence="3" id="KW-1003">Cell membrane</keyword>
<feature type="transmembrane region" description="Helical" evidence="7">
    <location>
        <begin position="326"/>
        <end position="348"/>
    </location>
</feature>
<feature type="transmembrane region" description="Helical" evidence="7">
    <location>
        <begin position="127"/>
        <end position="148"/>
    </location>
</feature>
<keyword evidence="4 7" id="KW-0812">Transmembrane</keyword>
<evidence type="ECO:0000256" key="5">
    <source>
        <dbReference type="ARBA" id="ARBA00022989"/>
    </source>
</evidence>
<feature type="transmembrane region" description="Helical" evidence="7">
    <location>
        <begin position="424"/>
        <end position="446"/>
    </location>
</feature>
<feature type="transmembrane region" description="Helical" evidence="7">
    <location>
        <begin position="53"/>
        <end position="73"/>
    </location>
</feature>
<dbReference type="AlphaFoldDB" id="A0A1F7F7V4"/>
<dbReference type="InterPro" id="IPR050833">
    <property type="entry name" value="Poly_Biosynth_Transport"/>
</dbReference>
<evidence type="ECO:0000256" key="2">
    <source>
        <dbReference type="ARBA" id="ARBA00007430"/>
    </source>
</evidence>
<feature type="transmembrane region" description="Helical" evidence="7">
    <location>
        <begin position="186"/>
        <end position="208"/>
    </location>
</feature>
<evidence type="ECO:0000256" key="1">
    <source>
        <dbReference type="ARBA" id="ARBA00004651"/>
    </source>
</evidence>
<feature type="transmembrane region" description="Helical" evidence="7">
    <location>
        <begin position="301"/>
        <end position="320"/>
    </location>
</feature>
<keyword evidence="5 7" id="KW-1133">Transmembrane helix</keyword>
<feature type="transmembrane region" description="Helical" evidence="7">
    <location>
        <begin position="220"/>
        <end position="238"/>
    </location>
</feature>
<dbReference type="GO" id="GO:0005886">
    <property type="term" value="C:plasma membrane"/>
    <property type="evidence" value="ECO:0007669"/>
    <property type="project" value="UniProtKB-SubCell"/>
</dbReference>
<evidence type="ECO:0000313" key="9">
    <source>
        <dbReference type="Proteomes" id="UP000179243"/>
    </source>
</evidence>
<evidence type="ECO:0000256" key="6">
    <source>
        <dbReference type="ARBA" id="ARBA00023136"/>
    </source>
</evidence>
<feature type="transmembrane region" description="Helical" evidence="7">
    <location>
        <begin position="392"/>
        <end position="412"/>
    </location>
</feature>
<evidence type="ECO:0000256" key="7">
    <source>
        <dbReference type="SAM" id="Phobius"/>
    </source>
</evidence>
<feature type="transmembrane region" description="Helical" evidence="7">
    <location>
        <begin position="160"/>
        <end position="180"/>
    </location>
</feature>
<gene>
    <name evidence="8" type="ORF">A2519_12365</name>
</gene>
<feature type="transmembrane region" description="Helical" evidence="7">
    <location>
        <begin position="258"/>
        <end position="280"/>
    </location>
</feature>
<feature type="transmembrane region" description="Helical" evidence="7">
    <location>
        <begin position="94"/>
        <end position="121"/>
    </location>
</feature>
<comment type="similarity">
    <text evidence="2">Belongs to the polysaccharide synthase family.</text>
</comment>
<comment type="caution">
    <text evidence="8">The sequence shown here is derived from an EMBL/GenBank/DDBJ whole genome shotgun (WGS) entry which is preliminary data.</text>
</comment>
<protein>
    <submittedName>
        <fullName evidence="8">Uncharacterized protein</fullName>
    </submittedName>
</protein>
<accession>A0A1F7F7V4</accession>
<name>A0A1F7F7V4_UNCRA</name>
<evidence type="ECO:0000313" key="8">
    <source>
        <dbReference type="EMBL" id="OGK02597.1"/>
    </source>
</evidence>
<sequence length="487" mass="53137">MGPITALQSLINGAGLKARMARGGLWMGGGNGVEHALRFVRNMVLTRILAPEALGLMAIISSVTAALEAFAELGIREAIVQNPAGDKDTYLNSAWFLSLIRAVGLLAVGMAISPYVITFYHIEYPVILVRIALLGILFNGLISARAYVALKKMDYKKWVFIYQGGGIIGTLTTIVLVFFIRNVWALVIGFVVEAAMRCLISYILCPYLPRLSFNAEHTKALKTFSLGMLGLPVFYFIFMQTDIFVLGRLCSKAELGVYSMAAVLAQAPALLISVFINPIMMPVFSEINGQYDRINRMLFQITRGLCYACFPALVFCALYAKDILSLVYGAPYGVVALPFALIFMSTILRTCSAPLTTLYFASGRPRLQRRFVIIRAALMVALIYPLTVALGLAGAALAGLLAMAIAYFFQVFQCRRISGLDVTGYFALFGRGALLAAPVAVVWGLLPSTSLPVFLHLSMAAGACLLTYGIVFVFFHRFSNKKQVLPV</sequence>
<dbReference type="PANTHER" id="PTHR30250">
    <property type="entry name" value="PST FAMILY PREDICTED COLANIC ACID TRANSPORTER"/>
    <property type="match status" value="1"/>
</dbReference>